<reference evidence="1 2" key="1">
    <citation type="submission" date="2015-07" db="EMBL/GenBank/DDBJ databases">
        <authorList>
            <person name="Noorani M."/>
        </authorList>
    </citation>
    <scope>NUCLEOTIDE SEQUENCE [LARGE SCALE GENOMIC DNA]</scope>
    <source>
        <strain evidence="1 2">KCTC 42284</strain>
    </source>
</reference>
<dbReference type="InterPro" id="IPR035965">
    <property type="entry name" value="PAS-like_dom_sf"/>
</dbReference>
<dbReference type="EMBL" id="CP012154">
    <property type="protein sequence ID" value="AKS43156.1"/>
    <property type="molecule type" value="Genomic_DNA"/>
</dbReference>
<protein>
    <submittedName>
        <fullName evidence="1">Uncharacterized protein</fullName>
    </submittedName>
</protein>
<name>A0A0K0XZU7_9GAMM</name>
<accession>A0A0K0XZU7</accession>
<dbReference type="InterPro" id="IPR036388">
    <property type="entry name" value="WH-like_DNA-bd_sf"/>
</dbReference>
<dbReference type="KEGG" id="wma:WM2015_2799"/>
<dbReference type="SUPFAM" id="SSF55785">
    <property type="entry name" value="PYP-like sensor domain (PAS domain)"/>
    <property type="match status" value="1"/>
</dbReference>
<dbReference type="STRING" id="1579979.WM2015_2799"/>
<dbReference type="Gene3D" id="1.10.10.10">
    <property type="entry name" value="Winged helix-like DNA-binding domain superfamily/Winged helix DNA-binding domain"/>
    <property type="match status" value="1"/>
</dbReference>
<dbReference type="AlphaFoldDB" id="A0A0K0XZU7"/>
<dbReference type="GO" id="GO:0006355">
    <property type="term" value="P:regulation of DNA-templated transcription"/>
    <property type="evidence" value="ECO:0007669"/>
    <property type="project" value="InterPro"/>
</dbReference>
<evidence type="ECO:0000313" key="1">
    <source>
        <dbReference type="EMBL" id="AKS43156.1"/>
    </source>
</evidence>
<gene>
    <name evidence="1" type="ORF">WM2015_2799</name>
</gene>
<evidence type="ECO:0000313" key="2">
    <source>
        <dbReference type="Proteomes" id="UP000066624"/>
    </source>
</evidence>
<dbReference type="Proteomes" id="UP000066624">
    <property type="component" value="Chromosome"/>
</dbReference>
<dbReference type="RefSeq" id="WP_049726663.1">
    <property type="nucleotide sequence ID" value="NZ_CP012154.1"/>
</dbReference>
<organism evidence="1 2">
    <name type="scientific">Wenzhouxiangella marina</name>
    <dbReference type="NCBI Taxonomy" id="1579979"/>
    <lineage>
        <taxon>Bacteria</taxon>
        <taxon>Pseudomonadati</taxon>
        <taxon>Pseudomonadota</taxon>
        <taxon>Gammaproteobacteria</taxon>
        <taxon>Chromatiales</taxon>
        <taxon>Wenzhouxiangellaceae</taxon>
        <taxon>Wenzhouxiangella</taxon>
    </lineage>
</organism>
<dbReference type="InterPro" id="IPR000792">
    <property type="entry name" value="Tscrpt_reg_LuxR_C"/>
</dbReference>
<dbReference type="GO" id="GO:0003677">
    <property type="term" value="F:DNA binding"/>
    <property type="evidence" value="ECO:0007669"/>
    <property type="project" value="InterPro"/>
</dbReference>
<dbReference type="SMART" id="SM00421">
    <property type="entry name" value="HTH_LUXR"/>
    <property type="match status" value="1"/>
</dbReference>
<proteinExistence type="predicted"/>
<dbReference type="InterPro" id="IPR016032">
    <property type="entry name" value="Sig_transdc_resp-reg_C-effctor"/>
</dbReference>
<keyword evidence="2" id="KW-1185">Reference proteome</keyword>
<sequence>MRRDLDGWISETYASVFDPEAFFHQFQQLAERFDAPVCALHIERPGQKQLGFTCGVDLEAVASDYPHFDNLWLERGLPELMRDGITHDGHHTPLKEMQRTDYHRYLLKPLDLDHSMGVLCDARADGSFAMLSLSRSQRIGQFQDDELKRFKGLQPHLQAMVQMFGRACEIGQRISELRALMDRSIDGMLRLDADGRIVEANEQAEMFLEEEGFVRRGPRQRFELVDPLARRWLQSFTPSEAPAERILRDPEGSAALMIRIEAVPSGLPLADRRRPSFLVILKPLRPEVDGCAARLRELFDFTPREAELAIELARCFTLPEAAGRLGMRHETARSHLKRCFQKMGVAGQAELIAIIRDTLVVATRA</sequence>
<dbReference type="SUPFAM" id="SSF46894">
    <property type="entry name" value="C-terminal effector domain of the bipartite response regulators"/>
    <property type="match status" value="1"/>
</dbReference>
<dbReference type="OrthoDB" id="5945633at2"/>